<sequence length="246" mass="29196">MEDQDGGQLHSDDLYLSPKENRSFMKKICGYKQDSQQENQIQNQNQIQVQNQNQLLQNQQYLNHQFEIPYENFSLGLISNNKNNNKRKESYFTNFTGMEERLITNQSEFNELNYFNQNLGGITNQNNLSQINNNNLNNNNINVNLNQVSGLTQLQQLQFQQNQQLKFEKEVQTEMCQEDLELEGQNLEFKKKYYSQKKDFKERNFKLESKIQHQVDQIKFLINFGKSCGNCKDKLKIYYKQSAINK</sequence>
<name>A0A0V0QYC3_PSEPJ</name>
<gene>
    <name evidence="1" type="ORF">PPERSA_05230</name>
</gene>
<dbReference type="AlphaFoldDB" id="A0A0V0QYC3"/>
<keyword evidence="2" id="KW-1185">Reference proteome</keyword>
<dbReference type="Proteomes" id="UP000054937">
    <property type="component" value="Unassembled WGS sequence"/>
</dbReference>
<evidence type="ECO:0000313" key="1">
    <source>
        <dbReference type="EMBL" id="KRX07066.1"/>
    </source>
</evidence>
<organism evidence="1 2">
    <name type="scientific">Pseudocohnilembus persalinus</name>
    <name type="common">Ciliate</name>
    <dbReference type="NCBI Taxonomy" id="266149"/>
    <lineage>
        <taxon>Eukaryota</taxon>
        <taxon>Sar</taxon>
        <taxon>Alveolata</taxon>
        <taxon>Ciliophora</taxon>
        <taxon>Intramacronucleata</taxon>
        <taxon>Oligohymenophorea</taxon>
        <taxon>Scuticociliatia</taxon>
        <taxon>Philasterida</taxon>
        <taxon>Pseudocohnilembidae</taxon>
        <taxon>Pseudocohnilembus</taxon>
    </lineage>
</organism>
<reference evidence="1 2" key="1">
    <citation type="journal article" date="2015" name="Sci. Rep.">
        <title>Genome of the facultative scuticociliatosis pathogen Pseudocohnilembus persalinus provides insight into its virulence through horizontal gene transfer.</title>
        <authorList>
            <person name="Xiong J."/>
            <person name="Wang G."/>
            <person name="Cheng J."/>
            <person name="Tian M."/>
            <person name="Pan X."/>
            <person name="Warren A."/>
            <person name="Jiang C."/>
            <person name="Yuan D."/>
            <person name="Miao W."/>
        </authorList>
    </citation>
    <scope>NUCLEOTIDE SEQUENCE [LARGE SCALE GENOMIC DNA]</scope>
    <source>
        <strain evidence="1">36N120E</strain>
    </source>
</reference>
<evidence type="ECO:0000313" key="2">
    <source>
        <dbReference type="Proteomes" id="UP000054937"/>
    </source>
</evidence>
<dbReference type="InParanoid" id="A0A0V0QYC3"/>
<comment type="caution">
    <text evidence="1">The sequence shown here is derived from an EMBL/GenBank/DDBJ whole genome shotgun (WGS) entry which is preliminary data.</text>
</comment>
<proteinExistence type="predicted"/>
<accession>A0A0V0QYC3</accession>
<protein>
    <submittedName>
        <fullName evidence="1">Uncharacterized protein</fullName>
    </submittedName>
</protein>
<dbReference type="EMBL" id="LDAU01000088">
    <property type="protein sequence ID" value="KRX07066.1"/>
    <property type="molecule type" value="Genomic_DNA"/>
</dbReference>